<dbReference type="InterPro" id="IPR018759">
    <property type="entry name" value="BBP2_2"/>
</dbReference>
<reference evidence="3" key="1">
    <citation type="submission" date="2019-11" db="EMBL/GenBank/DDBJ databases">
        <title>Isolation and characterization of two novel species in the genus Thiomicrorhabdus.</title>
        <authorList>
            <person name="Mochizuki J."/>
            <person name="Kojima H."/>
            <person name="Fukui M."/>
        </authorList>
    </citation>
    <scope>NUCLEOTIDE SEQUENCE [LARGE SCALE GENOMIC DNA]</scope>
    <source>
        <strain evidence="3">AkT22</strain>
    </source>
</reference>
<dbReference type="Pfam" id="PF10082">
    <property type="entry name" value="BBP2_2"/>
    <property type="match status" value="1"/>
</dbReference>
<proteinExistence type="predicted"/>
<dbReference type="KEGG" id="tzo:THMIRHAT_22280"/>
<organism evidence="2 3">
    <name type="scientific">Thiosulfativibrio zosterae</name>
    <dbReference type="NCBI Taxonomy" id="2675053"/>
    <lineage>
        <taxon>Bacteria</taxon>
        <taxon>Pseudomonadati</taxon>
        <taxon>Pseudomonadota</taxon>
        <taxon>Gammaproteobacteria</taxon>
        <taxon>Thiotrichales</taxon>
        <taxon>Piscirickettsiaceae</taxon>
        <taxon>Thiosulfativibrio</taxon>
    </lineage>
</organism>
<evidence type="ECO:0000313" key="3">
    <source>
        <dbReference type="Proteomes" id="UP000501466"/>
    </source>
</evidence>
<feature type="chain" id="PRO_5026314815" evidence="1">
    <location>
        <begin position="23"/>
        <end position="382"/>
    </location>
</feature>
<evidence type="ECO:0000313" key="2">
    <source>
        <dbReference type="EMBL" id="BBP44482.1"/>
    </source>
</evidence>
<name>A0A6F8PQS6_9GAMM</name>
<keyword evidence="1" id="KW-0732">Signal</keyword>
<protein>
    <submittedName>
        <fullName evidence="2">Uncharacterized protein</fullName>
    </submittedName>
</protein>
<dbReference type="EMBL" id="AP021888">
    <property type="protein sequence ID" value="BBP44482.1"/>
    <property type="molecule type" value="Genomic_DNA"/>
</dbReference>
<sequence length="382" mass="42380">MNSYKKVNLAVILAMSSTTAFALEPAPISYSIADVVPTLEVSESYDDNYLLTNAETASWVTSVTPSVGVTIYGEKTTYQIDYALNYQAFDAKNADNLVNHYLSASTELEFDVRNKLAIQTGYNKTQSSAAALTPGVLNSFNTFNAGGNYTYGTDTSTGNVEIGANHVQKRSDNGANLDQENDSTVISTAFIYRVTDKSRLLAEIKATDFKYISNTNLNSKNIAYLVGARWEATAKTTGNFKIGIETKDFSDSSRKDTDLTSWEGNIEWSPLTYSTVTLTTSQKIEEGSYTSNYTNSRNSIVNWAHDWGSGYTSNLNYTNTDKEYASTIARKDTIDAYGVGVKYAFRRWMDIGFDYQASNQRSTDATYDYNRNLYKLSVNISL</sequence>
<dbReference type="AlphaFoldDB" id="A0A6F8PQS6"/>
<accession>A0A6F8PQS6</accession>
<evidence type="ECO:0000256" key="1">
    <source>
        <dbReference type="SAM" id="SignalP"/>
    </source>
</evidence>
<feature type="signal peptide" evidence="1">
    <location>
        <begin position="1"/>
        <end position="22"/>
    </location>
</feature>
<dbReference type="RefSeq" id="WP_173292195.1">
    <property type="nucleotide sequence ID" value="NZ_AP021888.1"/>
</dbReference>
<keyword evidence="3" id="KW-1185">Reference proteome</keyword>
<dbReference type="Proteomes" id="UP000501466">
    <property type="component" value="Chromosome"/>
</dbReference>
<gene>
    <name evidence="2" type="ORF">THMIRHAT_22280</name>
</gene>